<accession>A0ABT8GFI6</accession>
<dbReference type="InterPro" id="IPR013324">
    <property type="entry name" value="RNA_pol_sigma_r3/r4-like"/>
</dbReference>
<dbReference type="EMBL" id="JAUHQA010000001">
    <property type="protein sequence ID" value="MDN4480194.1"/>
    <property type="molecule type" value="Genomic_DNA"/>
</dbReference>
<dbReference type="InterPro" id="IPR036388">
    <property type="entry name" value="WH-like_DNA-bd_sf"/>
</dbReference>
<comment type="similarity">
    <text evidence="1">Belongs to the sigma-70 factor family. ECF subfamily.</text>
</comment>
<dbReference type="Gene3D" id="1.10.10.10">
    <property type="entry name" value="Winged helix-like DNA-binding domain superfamily/Winged helix DNA-binding domain"/>
    <property type="match status" value="1"/>
</dbReference>
<evidence type="ECO:0000256" key="4">
    <source>
        <dbReference type="ARBA" id="ARBA00023125"/>
    </source>
</evidence>
<evidence type="ECO:0000256" key="5">
    <source>
        <dbReference type="ARBA" id="ARBA00023163"/>
    </source>
</evidence>
<dbReference type="RefSeq" id="WP_301141545.1">
    <property type="nucleotide sequence ID" value="NZ_JAUHQA010000001.1"/>
</dbReference>
<evidence type="ECO:0000313" key="7">
    <source>
        <dbReference type="EMBL" id="MDN4480194.1"/>
    </source>
</evidence>
<dbReference type="SUPFAM" id="SSF88946">
    <property type="entry name" value="Sigma2 domain of RNA polymerase sigma factors"/>
    <property type="match status" value="1"/>
</dbReference>
<protein>
    <submittedName>
        <fullName evidence="7">Sigma-70 family RNA polymerase sigma factor</fullName>
    </submittedName>
</protein>
<dbReference type="PANTHER" id="PTHR43133">
    <property type="entry name" value="RNA POLYMERASE ECF-TYPE SIGMA FACTO"/>
    <property type="match status" value="1"/>
</dbReference>
<dbReference type="InterPro" id="IPR014284">
    <property type="entry name" value="RNA_pol_sigma-70_dom"/>
</dbReference>
<evidence type="ECO:0000313" key="8">
    <source>
        <dbReference type="Proteomes" id="UP001172708"/>
    </source>
</evidence>
<dbReference type="NCBIfam" id="TIGR02937">
    <property type="entry name" value="sigma70-ECF"/>
    <property type="match status" value="1"/>
</dbReference>
<dbReference type="Proteomes" id="UP001172708">
    <property type="component" value="Unassembled WGS sequence"/>
</dbReference>
<keyword evidence="2" id="KW-0805">Transcription regulation</keyword>
<dbReference type="CDD" id="cd06171">
    <property type="entry name" value="Sigma70_r4"/>
    <property type="match status" value="1"/>
</dbReference>
<organism evidence="7 8">
    <name type="scientific">Demequina muriae</name>
    <dbReference type="NCBI Taxonomy" id="3051664"/>
    <lineage>
        <taxon>Bacteria</taxon>
        <taxon>Bacillati</taxon>
        <taxon>Actinomycetota</taxon>
        <taxon>Actinomycetes</taxon>
        <taxon>Micrococcales</taxon>
        <taxon>Demequinaceae</taxon>
        <taxon>Demequina</taxon>
    </lineage>
</organism>
<comment type="caution">
    <text evidence="7">The sequence shown here is derived from an EMBL/GenBank/DDBJ whole genome shotgun (WGS) entry which is preliminary data.</text>
</comment>
<evidence type="ECO:0000256" key="2">
    <source>
        <dbReference type="ARBA" id="ARBA00023015"/>
    </source>
</evidence>
<name>A0ABT8GFI6_9MICO</name>
<keyword evidence="3" id="KW-0731">Sigma factor</keyword>
<keyword evidence="4" id="KW-0238">DNA-binding</keyword>
<reference evidence="7" key="1">
    <citation type="submission" date="2023-06" db="EMBL/GenBank/DDBJ databases">
        <title>Egi l300058.</title>
        <authorList>
            <person name="Gao L."/>
            <person name="Fang B.-Z."/>
            <person name="Li W.-J."/>
        </authorList>
    </citation>
    <scope>NUCLEOTIDE SEQUENCE</scope>
    <source>
        <strain evidence="7">EGI L300058</strain>
    </source>
</reference>
<gene>
    <name evidence="7" type="ORF">QQX02_04565</name>
</gene>
<proteinExistence type="inferred from homology"/>
<evidence type="ECO:0000256" key="1">
    <source>
        <dbReference type="ARBA" id="ARBA00010641"/>
    </source>
</evidence>
<evidence type="ECO:0000259" key="6">
    <source>
        <dbReference type="Pfam" id="PF08281"/>
    </source>
</evidence>
<sequence length="178" mass="19715">MTDDELLGEMLDRASRRLAAYGYLLTGSQHTGEDLVQDAIVKVFVRRRRIPNAAAAEGYVRAAMRTLHLDGLRRDKVWRRLMPGQAVRDEQPDATERIHAADAVGRALGALSPRQRTAVVLRFYDDLTVADVAHEMGLAVGTVKRYLSDALDRLALEVGDDATFDVERVAVVDTEGRS</sequence>
<dbReference type="Gene3D" id="1.10.1740.10">
    <property type="match status" value="1"/>
</dbReference>
<dbReference type="PANTHER" id="PTHR43133:SF50">
    <property type="entry name" value="ECF RNA POLYMERASE SIGMA FACTOR SIGM"/>
    <property type="match status" value="1"/>
</dbReference>
<dbReference type="InterPro" id="IPR039425">
    <property type="entry name" value="RNA_pol_sigma-70-like"/>
</dbReference>
<keyword evidence="5" id="KW-0804">Transcription</keyword>
<feature type="domain" description="RNA polymerase sigma factor 70 region 4 type 2" evidence="6">
    <location>
        <begin position="103"/>
        <end position="154"/>
    </location>
</feature>
<dbReference type="Pfam" id="PF08281">
    <property type="entry name" value="Sigma70_r4_2"/>
    <property type="match status" value="1"/>
</dbReference>
<dbReference type="InterPro" id="IPR013249">
    <property type="entry name" value="RNA_pol_sigma70_r4_t2"/>
</dbReference>
<evidence type="ECO:0000256" key="3">
    <source>
        <dbReference type="ARBA" id="ARBA00023082"/>
    </source>
</evidence>
<keyword evidence="8" id="KW-1185">Reference proteome</keyword>
<dbReference type="InterPro" id="IPR013325">
    <property type="entry name" value="RNA_pol_sigma_r2"/>
</dbReference>
<dbReference type="SUPFAM" id="SSF88659">
    <property type="entry name" value="Sigma3 and sigma4 domains of RNA polymerase sigma factors"/>
    <property type="match status" value="1"/>
</dbReference>